<sequence length="102" mass="11630">MVDNKRAKKSVNDSIDPPSRKTVVPTNAQMRWLGRGLNQPGGKLPLFDEDGAKIRPRTIQSCVERGWAEPWFRNPLKPDWLVCRLTETGRALAQKPQPNLKR</sequence>
<name>A0A383B420_9ZZZZ</name>
<protein>
    <submittedName>
        <fullName evidence="2">Uncharacterized protein</fullName>
    </submittedName>
</protein>
<organism evidence="2">
    <name type="scientific">marine metagenome</name>
    <dbReference type="NCBI Taxonomy" id="408172"/>
    <lineage>
        <taxon>unclassified sequences</taxon>
        <taxon>metagenomes</taxon>
        <taxon>ecological metagenomes</taxon>
    </lineage>
</organism>
<feature type="region of interest" description="Disordered" evidence="1">
    <location>
        <begin position="1"/>
        <end position="23"/>
    </location>
</feature>
<gene>
    <name evidence="2" type="ORF">METZ01_LOCUS466992</name>
</gene>
<proteinExistence type="predicted"/>
<evidence type="ECO:0000256" key="1">
    <source>
        <dbReference type="SAM" id="MobiDB-lite"/>
    </source>
</evidence>
<accession>A0A383B420</accession>
<dbReference type="AlphaFoldDB" id="A0A383B420"/>
<reference evidence="2" key="1">
    <citation type="submission" date="2018-05" db="EMBL/GenBank/DDBJ databases">
        <authorList>
            <person name="Lanie J.A."/>
            <person name="Ng W.-L."/>
            <person name="Kazmierczak K.M."/>
            <person name="Andrzejewski T.M."/>
            <person name="Davidsen T.M."/>
            <person name="Wayne K.J."/>
            <person name="Tettelin H."/>
            <person name="Glass J.I."/>
            <person name="Rusch D."/>
            <person name="Podicherti R."/>
            <person name="Tsui H.-C.T."/>
            <person name="Winkler M.E."/>
        </authorList>
    </citation>
    <scope>NUCLEOTIDE SEQUENCE</scope>
</reference>
<evidence type="ECO:0000313" key="2">
    <source>
        <dbReference type="EMBL" id="SVE14138.1"/>
    </source>
</evidence>
<dbReference type="EMBL" id="UINC01196914">
    <property type="protein sequence ID" value="SVE14138.1"/>
    <property type="molecule type" value="Genomic_DNA"/>
</dbReference>